<dbReference type="Proteomes" id="UP001152484">
    <property type="component" value="Unassembled WGS sequence"/>
</dbReference>
<dbReference type="AlphaFoldDB" id="A0A9P0ZA86"/>
<proteinExistence type="predicted"/>
<gene>
    <name evidence="1" type="ORF">CEURO_LOCUS12116</name>
</gene>
<comment type="caution">
    <text evidence="1">The sequence shown here is derived from an EMBL/GenBank/DDBJ whole genome shotgun (WGS) entry which is preliminary data.</text>
</comment>
<evidence type="ECO:0000313" key="1">
    <source>
        <dbReference type="EMBL" id="CAH9092826.1"/>
    </source>
</evidence>
<evidence type="ECO:0000313" key="2">
    <source>
        <dbReference type="Proteomes" id="UP001152484"/>
    </source>
</evidence>
<reference evidence="1" key="1">
    <citation type="submission" date="2022-07" db="EMBL/GenBank/DDBJ databases">
        <authorList>
            <person name="Macas J."/>
            <person name="Novak P."/>
            <person name="Neumann P."/>
        </authorList>
    </citation>
    <scope>NUCLEOTIDE SEQUENCE</scope>
</reference>
<organism evidence="1 2">
    <name type="scientific">Cuscuta europaea</name>
    <name type="common">European dodder</name>
    <dbReference type="NCBI Taxonomy" id="41803"/>
    <lineage>
        <taxon>Eukaryota</taxon>
        <taxon>Viridiplantae</taxon>
        <taxon>Streptophyta</taxon>
        <taxon>Embryophyta</taxon>
        <taxon>Tracheophyta</taxon>
        <taxon>Spermatophyta</taxon>
        <taxon>Magnoliopsida</taxon>
        <taxon>eudicotyledons</taxon>
        <taxon>Gunneridae</taxon>
        <taxon>Pentapetalae</taxon>
        <taxon>asterids</taxon>
        <taxon>lamiids</taxon>
        <taxon>Solanales</taxon>
        <taxon>Convolvulaceae</taxon>
        <taxon>Cuscuteae</taxon>
        <taxon>Cuscuta</taxon>
        <taxon>Cuscuta subgen. Cuscuta</taxon>
    </lineage>
</organism>
<sequence length="17" mass="1767">MTNTDVLSCSPTPKVSS</sequence>
<dbReference type="EMBL" id="CAMAPE010000029">
    <property type="protein sequence ID" value="CAH9092826.1"/>
    <property type="molecule type" value="Genomic_DNA"/>
</dbReference>
<accession>A0A9P0ZA86</accession>
<keyword evidence="2" id="KW-1185">Reference proteome</keyword>
<protein>
    <submittedName>
        <fullName evidence="1">Uncharacterized protein</fullName>
    </submittedName>
</protein>
<name>A0A9P0ZA86_CUSEU</name>
<feature type="non-terminal residue" evidence="1">
    <location>
        <position position="17"/>
    </location>
</feature>